<dbReference type="GO" id="GO:0005524">
    <property type="term" value="F:ATP binding"/>
    <property type="evidence" value="ECO:0007669"/>
    <property type="project" value="UniProtKB-KW"/>
</dbReference>
<dbReference type="AlphaFoldDB" id="A0A8S1SCB8"/>
<keyword evidence="1" id="KW-0723">Serine/threonine-protein kinase</keyword>
<evidence type="ECO:0000256" key="6">
    <source>
        <dbReference type="SAM" id="Phobius"/>
    </source>
</evidence>
<feature type="transmembrane region" description="Helical" evidence="6">
    <location>
        <begin position="77"/>
        <end position="98"/>
    </location>
</feature>
<evidence type="ECO:0000313" key="9">
    <source>
        <dbReference type="Proteomes" id="UP000683925"/>
    </source>
</evidence>
<evidence type="ECO:0000256" key="4">
    <source>
        <dbReference type="ARBA" id="ARBA00022777"/>
    </source>
</evidence>
<evidence type="ECO:0000256" key="3">
    <source>
        <dbReference type="ARBA" id="ARBA00022741"/>
    </source>
</evidence>
<keyword evidence="2" id="KW-0808">Transferase</keyword>
<keyword evidence="3" id="KW-0547">Nucleotide-binding</keyword>
<comment type="caution">
    <text evidence="8">The sequence shown here is derived from an EMBL/GenBank/DDBJ whole genome shotgun (WGS) entry which is preliminary data.</text>
</comment>
<dbReference type="Pfam" id="PF00069">
    <property type="entry name" value="Pkinase"/>
    <property type="match status" value="1"/>
</dbReference>
<dbReference type="Proteomes" id="UP000683925">
    <property type="component" value="Unassembled WGS sequence"/>
</dbReference>
<protein>
    <recommendedName>
        <fullName evidence="7">Protein kinase domain-containing protein</fullName>
    </recommendedName>
</protein>
<gene>
    <name evidence="8" type="ORF">POCTA_138.1.T0080023</name>
</gene>
<keyword evidence="6" id="KW-0472">Membrane</keyword>
<evidence type="ECO:0000256" key="5">
    <source>
        <dbReference type="ARBA" id="ARBA00022840"/>
    </source>
</evidence>
<name>A0A8S1SCB8_PAROT</name>
<dbReference type="PANTHER" id="PTHR24349">
    <property type="entry name" value="SERINE/THREONINE-PROTEIN KINASE"/>
    <property type="match status" value="1"/>
</dbReference>
<organism evidence="8 9">
    <name type="scientific">Paramecium octaurelia</name>
    <dbReference type="NCBI Taxonomy" id="43137"/>
    <lineage>
        <taxon>Eukaryota</taxon>
        <taxon>Sar</taxon>
        <taxon>Alveolata</taxon>
        <taxon>Ciliophora</taxon>
        <taxon>Intramacronucleata</taxon>
        <taxon>Oligohymenophorea</taxon>
        <taxon>Peniculida</taxon>
        <taxon>Parameciidae</taxon>
        <taxon>Paramecium</taxon>
    </lineage>
</organism>
<keyword evidence="5" id="KW-0067">ATP-binding</keyword>
<accession>A0A8S1SCB8</accession>
<dbReference type="PROSITE" id="PS50011">
    <property type="entry name" value="PROTEIN_KINASE_DOM"/>
    <property type="match status" value="1"/>
</dbReference>
<keyword evidence="6" id="KW-0812">Transmembrane</keyword>
<evidence type="ECO:0000256" key="1">
    <source>
        <dbReference type="ARBA" id="ARBA00022527"/>
    </source>
</evidence>
<dbReference type="InterPro" id="IPR050205">
    <property type="entry name" value="CDPK_Ser/Thr_kinases"/>
</dbReference>
<evidence type="ECO:0000313" key="8">
    <source>
        <dbReference type="EMBL" id="CAD8136789.1"/>
    </source>
</evidence>
<keyword evidence="6" id="KW-1133">Transmembrane helix</keyword>
<dbReference type="SMART" id="SM00220">
    <property type="entry name" value="S_TKc"/>
    <property type="match status" value="1"/>
</dbReference>
<dbReference type="InterPro" id="IPR000719">
    <property type="entry name" value="Prot_kinase_dom"/>
</dbReference>
<dbReference type="EMBL" id="CAJJDP010000007">
    <property type="protein sequence ID" value="CAD8136789.1"/>
    <property type="molecule type" value="Genomic_DNA"/>
</dbReference>
<keyword evidence="4" id="KW-0418">Kinase</keyword>
<sequence>MKFNLVHNQLNKITRKNVQKKNNSKKILDRLHNMLMHHTLKYHKKYKQLQTAKSNCSKLDSFYLWFEQRSTQKITHYLRMLISKQISIILSIIIIFFCGQMKLGDYLMNSFPNYNPEFQLFILFNKRTDIVITIKQGSIQIFTEWRNNWDVGNSERFDQSNEIGKKNSVRQLLKVDQKNMLSKTNILKEQDHPNIIKIYELFSDEKYYYLIMNNQIHTRTFDRENCCRIYATNIRLQKICSYINPENIIFESMTPSWNLKNIDFVTSCKIEFLTLRIELYYIAPEVLKRNFNEKCGELRSDILSIVMWVSTIWTRRQRDLESIQLGKQEFEPEDWTTRSDDSKNMISKMITLDSTKRISAQEAFNDPLIQECTNGSLQFQSSQKFGFLFCTLFLLLLISNHAESYINANHFNQFHDNQEKEDCFKSSKKIDKDGKGQIRKEDLILGKHKIIIVYLKKYNDTKMNQIFNDIFEKVDRRNYQIRIDQNKHLRCLTQQIIQSILMPWVFNKDDFKVLIQEQIKIFGTKSQLCVVLMLMVSFLNRNY</sequence>
<reference evidence="8" key="1">
    <citation type="submission" date="2021-01" db="EMBL/GenBank/DDBJ databases">
        <authorList>
            <consortium name="Genoscope - CEA"/>
            <person name="William W."/>
        </authorList>
    </citation>
    <scope>NUCLEOTIDE SEQUENCE</scope>
</reference>
<evidence type="ECO:0000256" key="2">
    <source>
        <dbReference type="ARBA" id="ARBA00022679"/>
    </source>
</evidence>
<proteinExistence type="predicted"/>
<feature type="domain" description="Protein kinase" evidence="7">
    <location>
        <begin position="128"/>
        <end position="369"/>
    </location>
</feature>
<keyword evidence="9" id="KW-1185">Reference proteome</keyword>
<evidence type="ECO:0000259" key="7">
    <source>
        <dbReference type="PROSITE" id="PS50011"/>
    </source>
</evidence>
<dbReference type="GO" id="GO:0004674">
    <property type="term" value="F:protein serine/threonine kinase activity"/>
    <property type="evidence" value="ECO:0007669"/>
    <property type="project" value="UniProtKB-KW"/>
</dbReference>